<evidence type="ECO:0000313" key="3">
    <source>
        <dbReference type="Proteomes" id="UP000639338"/>
    </source>
</evidence>
<evidence type="ECO:0000256" key="1">
    <source>
        <dbReference type="SAM" id="MobiDB-lite"/>
    </source>
</evidence>
<keyword evidence="3" id="KW-1185">Reference proteome</keyword>
<feature type="compositionally biased region" description="Polar residues" evidence="1">
    <location>
        <begin position="1"/>
        <end position="19"/>
    </location>
</feature>
<accession>A0A834XWJ4</accession>
<protein>
    <submittedName>
        <fullName evidence="2">Uncharacterized protein</fullName>
    </submittedName>
</protein>
<dbReference type="GO" id="GO:0042721">
    <property type="term" value="C:TIM22 mitochondrial import inner membrane insertion complex"/>
    <property type="evidence" value="ECO:0007669"/>
    <property type="project" value="InterPro"/>
</dbReference>
<dbReference type="OrthoDB" id="5970620at2759"/>
<proteinExistence type="predicted"/>
<comment type="caution">
    <text evidence="2">The sequence shown here is derived from an EMBL/GenBank/DDBJ whole genome shotgun (WGS) entry which is preliminary data.</text>
</comment>
<gene>
    <name evidence="2" type="ORF">HCN44_001426</name>
</gene>
<dbReference type="Pfam" id="PF10171">
    <property type="entry name" value="Tim29"/>
    <property type="match status" value="1"/>
</dbReference>
<dbReference type="EMBL" id="JACMRX010000003">
    <property type="protein sequence ID" value="KAF7992101.1"/>
    <property type="molecule type" value="Genomic_DNA"/>
</dbReference>
<name>A0A834XWJ4_APHGI</name>
<dbReference type="Proteomes" id="UP000639338">
    <property type="component" value="Unassembled WGS sequence"/>
</dbReference>
<reference evidence="2 3" key="1">
    <citation type="submission" date="2020-08" db="EMBL/GenBank/DDBJ databases">
        <title>Aphidius gifuensis genome sequencing and assembly.</title>
        <authorList>
            <person name="Du Z."/>
        </authorList>
    </citation>
    <scope>NUCLEOTIDE SEQUENCE [LARGE SCALE GENOMIC DNA]</scope>
    <source>
        <strain evidence="2">YNYX2018</strain>
        <tissue evidence="2">Adults</tissue>
    </source>
</reference>
<evidence type="ECO:0000313" key="2">
    <source>
        <dbReference type="EMBL" id="KAF7992101.1"/>
    </source>
</evidence>
<feature type="region of interest" description="Disordered" evidence="1">
    <location>
        <begin position="1"/>
        <end position="20"/>
    </location>
</feature>
<dbReference type="PANTHER" id="PTHR21435:SF1">
    <property type="entry name" value="MITOCHONDRIAL IMPORT INNER MEMBRANE TRANSLOCASE SUBUNIT TIM29"/>
    <property type="match status" value="1"/>
</dbReference>
<dbReference type="InterPro" id="IPR019322">
    <property type="entry name" value="TIMM29"/>
</dbReference>
<dbReference type="AlphaFoldDB" id="A0A834XWJ4"/>
<dbReference type="GO" id="GO:0045039">
    <property type="term" value="P:protein insertion into mitochondrial inner membrane"/>
    <property type="evidence" value="ECO:0007669"/>
    <property type="project" value="TreeGrafter"/>
</dbReference>
<dbReference type="PANTHER" id="PTHR21435">
    <property type="entry name" value="MITOCHONDRIAL IMPORT INNER MEMBRANE TRANSLOCASE SUBUNIT TIM29"/>
    <property type="match status" value="1"/>
</dbReference>
<organism evidence="2 3">
    <name type="scientific">Aphidius gifuensis</name>
    <name type="common">Parasitoid wasp</name>
    <dbReference type="NCBI Taxonomy" id="684658"/>
    <lineage>
        <taxon>Eukaryota</taxon>
        <taxon>Metazoa</taxon>
        <taxon>Ecdysozoa</taxon>
        <taxon>Arthropoda</taxon>
        <taxon>Hexapoda</taxon>
        <taxon>Insecta</taxon>
        <taxon>Pterygota</taxon>
        <taxon>Neoptera</taxon>
        <taxon>Endopterygota</taxon>
        <taxon>Hymenoptera</taxon>
        <taxon>Apocrita</taxon>
        <taxon>Ichneumonoidea</taxon>
        <taxon>Braconidae</taxon>
        <taxon>Aphidiinae</taxon>
        <taxon>Aphidius</taxon>
    </lineage>
</organism>
<sequence length="273" mass="31669">MNPKTNLDQQIEESTQNASDIHEEVTPLLSRINLHGVITQSMIEDAEKSVNDYMRDSRRDKGKTLKKHMSVLRSSGRGGSLHDKIKTLKTLTDRLHKLDSPKKSEGTIFKRWGMYWKNLYKDYKEAAVDVVTECKERPIKSTIYGLGLAGGYYCIKNNPDERSYREDLLINEMKLTQVGESTRNPESIKHVNLMKDCINTNTLRRFTLGIFSIMWIDNSSKNCTSYKCTCNYLKPQIISLHERIADVGFINKWWILDRKMIDYDINNDEFANT</sequence>